<comment type="caution">
    <text evidence="1">The sequence shown here is derived from an EMBL/GenBank/DDBJ whole genome shotgun (WGS) entry which is preliminary data.</text>
</comment>
<dbReference type="EMBL" id="JAJNEC010000005">
    <property type="protein sequence ID" value="MCD2424897.1"/>
    <property type="molecule type" value="Genomic_DNA"/>
</dbReference>
<proteinExistence type="predicted"/>
<keyword evidence="2" id="KW-1185">Reference proteome</keyword>
<name>A0ABS8PUZ6_9BACT</name>
<gene>
    <name evidence="1" type="ORF">LQ567_19090</name>
</gene>
<organism evidence="1 2">
    <name type="scientific">Niabella pedocola</name>
    <dbReference type="NCBI Taxonomy" id="1752077"/>
    <lineage>
        <taxon>Bacteria</taxon>
        <taxon>Pseudomonadati</taxon>
        <taxon>Bacteroidota</taxon>
        <taxon>Chitinophagia</taxon>
        <taxon>Chitinophagales</taxon>
        <taxon>Chitinophagaceae</taxon>
        <taxon>Niabella</taxon>
    </lineage>
</organism>
<evidence type="ECO:0008006" key="3">
    <source>
        <dbReference type="Google" id="ProtNLM"/>
    </source>
</evidence>
<dbReference type="SUPFAM" id="SSF51658">
    <property type="entry name" value="Xylose isomerase-like"/>
    <property type="match status" value="1"/>
</dbReference>
<sequence length="276" mass="32430">MQVQYLCPHWGQEQLAPESFLEKVIAAGYHGIEINPGGLQDPHHWIRLLKAIRRQHKEFIVVAQMVLEEDHGTFDQFREAMIPRLKLLTGFDPLFINSHTGRDYFSFRENCALLQLATDFSRQYKIPVYHETHRGRFSYALHRMPEYIALFPQLELVADYSHWCTVSESMLSFQQDTLEQLTPHIRHIHARVGYEHGPQLPDPFAPACQQYLHRFTSWWQHILDYHRQQTMSFTICTEAGPVPYMPVNPDNGQPLADQWAININMLDYLQQAFAHY</sequence>
<dbReference type="Gene3D" id="3.20.20.150">
    <property type="entry name" value="Divalent-metal-dependent TIM barrel enzymes"/>
    <property type="match status" value="1"/>
</dbReference>
<protein>
    <recommendedName>
        <fullName evidence="3">Xylose isomerase</fullName>
    </recommendedName>
</protein>
<evidence type="ECO:0000313" key="2">
    <source>
        <dbReference type="Proteomes" id="UP001199816"/>
    </source>
</evidence>
<dbReference type="Proteomes" id="UP001199816">
    <property type="component" value="Unassembled WGS sequence"/>
</dbReference>
<accession>A0ABS8PUZ6</accession>
<reference evidence="1 2" key="1">
    <citation type="submission" date="2021-11" db="EMBL/GenBank/DDBJ databases">
        <title>Genomic of Niabella pedocola.</title>
        <authorList>
            <person name="Wu T."/>
        </authorList>
    </citation>
    <scope>NUCLEOTIDE SEQUENCE [LARGE SCALE GENOMIC DNA]</scope>
    <source>
        <strain evidence="1 2">JCM 31011</strain>
    </source>
</reference>
<dbReference type="RefSeq" id="WP_231007246.1">
    <property type="nucleotide sequence ID" value="NZ_JAJNEC010000005.1"/>
</dbReference>
<evidence type="ECO:0000313" key="1">
    <source>
        <dbReference type="EMBL" id="MCD2424897.1"/>
    </source>
</evidence>
<dbReference type="InterPro" id="IPR036237">
    <property type="entry name" value="Xyl_isomerase-like_sf"/>
</dbReference>